<dbReference type="EMBL" id="BQNB010019879">
    <property type="protein sequence ID" value="GJT89973.1"/>
    <property type="molecule type" value="Genomic_DNA"/>
</dbReference>
<reference evidence="2" key="1">
    <citation type="journal article" date="2022" name="Int. J. Mol. Sci.">
        <title>Draft Genome of Tanacetum Coccineum: Genomic Comparison of Closely Related Tanacetum-Family Plants.</title>
        <authorList>
            <person name="Yamashiro T."/>
            <person name="Shiraishi A."/>
            <person name="Nakayama K."/>
            <person name="Satake H."/>
        </authorList>
    </citation>
    <scope>NUCLEOTIDE SEQUENCE</scope>
</reference>
<keyword evidence="3" id="KW-1185">Reference proteome</keyword>
<organism evidence="2 3">
    <name type="scientific">Tanacetum coccineum</name>
    <dbReference type="NCBI Taxonomy" id="301880"/>
    <lineage>
        <taxon>Eukaryota</taxon>
        <taxon>Viridiplantae</taxon>
        <taxon>Streptophyta</taxon>
        <taxon>Embryophyta</taxon>
        <taxon>Tracheophyta</taxon>
        <taxon>Spermatophyta</taxon>
        <taxon>Magnoliopsida</taxon>
        <taxon>eudicotyledons</taxon>
        <taxon>Gunneridae</taxon>
        <taxon>Pentapetalae</taxon>
        <taxon>asterids</taxon>
        <taxon>campanulids</taxon>
        <taxon>Asterales</taxon>
        <taxon>Asteraceae</taxon>
        <taxon>Asteroideae</taxon>
        <taxon>Anthemideae</taxon>
        <taxon>Anthemidinae</taxon>
        <taxon>Tanacetum</taxon>
    </lineage>
</organism>
<gene>
    <name evidence="2" type="ORF">Tco_1078818</name>
</gene>
<evidence type="ECO:0000313" key="3">
    <source>
        <dbReference type="Proteomes" id="UP001151760"/>
    </source>
</evidence>
<evidence type="ECO:0000256" key="1">
    <source>
        <dbReference type="SAM" id="Coils"/>
    </source>
</evidence>
<accession>A0ABQ5HQ32</accession>
<dbReference type="Proteomes" id="UP001151760">
    <property type="component" value="Unassembled WGS sequence"/>
</dbReference>
<comment type="caution">
    <text evidence="2">The sequence shown here is derived from an EMBL/GenBank/DDBJ whole genome shotgun (WGS) entry which is preliminary data.</text>
</comment>
<name>A0ABQ5HQ32_9ASTR</name>
<evidence type="ECO:0000313" key="2">
    <source>
        <dbReference type="EMBL" id="GJT89973.1"/>
    </source>
</evidence>
<proteinExistence type="predicted"/>
<reference evidence="2" key="2">
    <citation type="submission" date="2022-01" db="EMBL/GenBank/DDBJ databases">
        <authorList>
            <person name="Yamashiro T."/>
            <person name="Shiraishi A."/>
            <person name="Satake H."/>
            <person name="Nakayama K."/>
        </authorList>
    </citation>
    <scope>NUCLEOTIDE SEQUENCE</scope>
</reference>
<protein>
    <submittedName>
        <fullName evidence="2">Uncharacterized protein</fullName>
    </submittedName>
</protein>
<sequence>MEDPNITMEDYIKLEEEKSHRHSKVYDWETATYGRIWYDDDVRGLRSVQTEFPAIFFNDELTFEKALSCKPTVSSLNSNKIDYRISFDESDDEDYTEAEQRVRQLEEEKRVLTTHLAQSVQKDNGGSFQPFSHCRMVGGAGVDWKEEDLNFHTLPFEELMKIIPDVPSAAAETVVEDVESIDPFVPASSIQADTEA</sequence>
<feature type="coiled-coil region" evidence="1">
    <location>
        <begin position="88"/>
        <end position="122"/>
    </location>
</feature>
<keyword evidence="1" id="KW-0175">Coiled coil</keyword>